<dbReference type="GO" id="GO:0009279">
    <property type="term" value="C:cell outer membrane"/>
    <property type="evidence" value="ECO:0007669"/>
    <property type="project" value="UniProtKB-SubCell"/>
</dbReference>
<evidence type="ECO:0000259" key="7">
    <source>
        <dbReference type="Pfam" id="PF14322"/>
    </source>
</evidence>
<dbReference type="CDD" id="cd08977">
    <property type="entry name" value="SusD"/>
    <property type="match status" value="1"/>
</dbReference>
<dbReference type="Gene3D" id="1.25.40.390">
    <property type="match status" value="1"/>
</dbReference>
<evidence type="ECO:0000313" key="8">
    <source>
        <dbReference type="EMBL" id="AEI48337.1"/>
    </source>
</evidence>
<sequence>MKKIKSYLRSPLLVLGLLSGCLVSCHDQLKEEVFSFVGAINYWKTEADATAGVLGAYESFLNNNYFGRFYFELTELPTDFTTINRNDTFQQLDRWDLLANHPFVLQVWNIMYEQIGRANGVIQNVPKITMDATKQKSIIAEAKFIRAFDFFNIVRLWGAAPMPLQVVEGVSTTQLPRTSVDSLYIQIEKDLKEAEADLPATRTGAEVGRVTSGAAKTLLAWVYLTQKKWPLASAKAQEVIAGNQYRLLPKFDDVFSVSNKNNAETIFSIQFDGTTRGHALSSFSNAGGTNNPYCFQGVNVYSVDPKSDIWTKWDRNEYRRNFTVYSSVRGKNGNMITVDPNFPSFGKYRCPAEIGINNSFVNPPVLRYPDALLIFAEAEAQAKGGPTAAAYDAINQVRRRAYNLPSNTPDATVDLKNLSLQAFTDAVIEERGYEFVMECHRIYDLLRTGTFKTKIQSIGKAAPRGSIYPIPQSELDANTRIGINGQNPGW</sequence>
<dbReference type="KEGG" id="rsi:Runsl_1913"/>
<dbReference type="AlphaFoldDB" id="A0A7U3ZJI7"/>
<protein>
    <submittedName>
        <fullName evidence="8">RagB/SusD domain-containing protein</fullName>
    </submittedName>
</protein>
<evidence type="ECO:0000259" key="6">
    <source>
        <dbReference type="Pfam" id="PF07980"/>
    </source>
</evidence>
<feature type="domain" description="RagB/SusD" evidence="6">
    <location>
        <begin position="351"/>
        <end position="490"/>
    </location>
</feature>
<gene>
    <name evidence="8" type="ordered locus">Runsl_1913</name>
</gene>
<dbReference type="InterPro" id="IPR012944">
    <property type="entry name" value="SusD_RagB_dom"/>
</dbReference>
<dbReference type="InterPro" id="IPR033985">
    <property type="entry name" value="SusD-like_N"/>
</dbReference>
<comment type="similarity">
    <text evidence="2">Belongs to the SusD family.</text>
</comment>
<keyword evidence="5" id="KW-0998">Cell outer membrane</keyword>
<dbReference type="EMBL" id="CP002859">
    <property type="protein sequence ID" value="AEI48337.1"/>
    <property type="molecule type" value="Genomic_DNA"/>
</dbReference>
<dbReference type="Pfam" id="PF14322">
    <property type="entry name" value="SusD-like_3"/>
    <property type="match status" value="1"/>
</dbReference>
<evidence type="ECO:0000256" key="3">
    <source>
        <dbReference type="ARBA" id="ARBA00022729"/>
    </source>
</evidence>
<dbReference type="Pfam" id="PF07980">
    <property type="entry name" value="SusD_RagB"/>
    <property type="match status" value="1"/>
</dbReference>
<reference evidence="8 9" key="2">
    <citation type="journal article" date="2012" name="Stand. Genomic Sci.">
        <title>Complete genome sequence of the aquatic bacterium Runella slithyformis type strain (LSU 4(T)).</title>
        <authorList>
            <person name="Copeland A."/>
            <person name="Zhang X."/>
            <person name="Misra M."/>
            <person name="Lapidus A."/>
            <person name="Nolan M."/>
            <person name="Lucas S."/>
            <person name="Deshpande S."/>
            <person name="Cheng J.F."/>
            <person name="Tapia R."/>
            <person name="Goodwin L.A."/>
            <person name="Pitluck S."/>
            <person name="Liolios K."/>
            <person name="Pagani I."/>
            <person name="Ivanova N."/>
            <person name="Mikhailova N."/>
            <person name="Pati A."/>
            <person name="Chen A."/>
            <person name="Palaniappan K."/>
            <person name="Land M."/>
            <person name="Hauser L."/>
            <person name="Pan C."/>
            <person name="Jeffries C.D."/>
            <person name="Detter J.C."/>
            <person name="Brambilla E.M."/>
            <person name="Rohde M."/>
            <person name="Djao O.D."/>
            <person name="Goker M."/>
            <person name="Sikorski J."/>
            <person name="Tindall B.J."/>
            <person name="Woyke T."/>
            <person name="Bristow J."/>
            <person name="Eisen J.A."/>
            <person name="Markowitz V."/>
            <person name="Hugenholtz P."/>
            <person name="Kyrpides N.C."/>
            <person name="Klenk H.P."/>
            <person name="Mavromatis K."/>
        </authorList>
    </citation>
    <scope>NUCLEOTIDE SEQUENCE [LARGE SCALE GENOMIC DNA]</scope>
    <source>
        <strain evidence="9">ATCC 29530 / DSM 19594 / LMG 11500 / NCIMB 11436 / LSU 4</strain>
    </source>
</reference>
<keyword evidence="3" id="KW-0732">Signal</keyword>
<evidence type="ECO:0000256" key="4">
    <source>
        <dbReference type="ARBA" id="ARBA00023136"/>
    </source>
</evidence>
<dbReference type="InterPro" id="IPR011990">
    <property type="entry name" value="TPR-like_helical_dom_sf"/>
</dbReference>
<keyword evidence="9" id="KW-1185">Reference proteome</keyword>
<reference evidence="9" key="1">
    <citation type="submission" date="2011-06" db="EMBL/GenBank/DDBJ databases">
        <title>The complete genome of chromosome of Runella slithyformis DSM 19594.</title>
        <authorList>
            <consortium name="US DOE Joint Genome Institute (JGI-PGF)"/>
            <person name="Lucas S."/>
            <person name="Han J."/>
            <person name="Lapidus A."/>
            <person name="Bruce D."/>
            <person name="Goodwin L."/>
            <person name="Pitluck S."/>
            <person name="Peters L."/>
            <person name="Kyrpides N."/>
            <person name="Mavromatis K."/>
            <person name="Ivanova N."/>
            <person name="Ovchinnikova G."/>
            <person name="Zhang X."/>
            <person name="Misra M."/>
            <person name="Detter J.C."/>
            <person name="Tapia R."/>
            <person name="Han C."/>
            <person name="Land M."/>
            <person name="Hauser L."/>
            <person name="Markowitz V."/>
            <person name="Cheng J.-F."/>
            <person name="Hugenholtz P."/>
            <person name="Woyke T."/>
            <person name="Wu D."/>
            <person name="Tindall B."/>
            <person name="Faehrich R."/>
            <person name="Brambilla E."/>
            <person name="Klenk H.-P."/>
            <person name="Eisen J.A."/>
        </authorList>
    </citation>
    <scope>NUCLEOTIDE SEQUENCE [LARGE SCALE GENOMIC DNA]</scope>
    <source>
        <strain evidence="9">ATCC 29530 / DSM 19594 / LMG 11500 / NCIMB 11436 / LSU 4</strain>
    </source>
</reference>
<proteinExistence type="inferred from homology"/>
<dbReference type="RefSeq" id="WP_013927650.1">
    <property type="nucleotide sequence ID" value="NC_015703.1"/>
</dbReference>
<organism evidence="8 9">
    <name type="scientific">Runella slithyformis (strain ATCC 29530 / DSM 19594 / LMG 11500 / NCIMB 11436 / LSU 4)</name>
    <dbReference type="NCBI Taxonomy" id="761193"/>
    <lineage>
        <taxon>Bacteria</taxon>
        <taxon>Pseudomonadati</taxon>
        <taxon>Bacteroidota</taxon>
        <taxon>Cytophagia</taxon>
        <taxon>Cytophagales</taxon>
        <taxon>Spirosomataceae</taxon>
        <taxon>Runella</taxon>
    </lineage>
</organism>
<evidence type="ECO:0000256" key="5">
    <source>
        <dbReference type="ARBA" id="ARBA00023237"/>
    </source>
</evidence>
<feature type="domain" description="SusD-like N-terminal" evidence="7">
    <location>
        <begin position="84"/>
        <end position="224"/>
    </location>
</feature>
<dbReference type="SUPFAM" id="SSF48452">
    <property type="entry name" value="TPR-like"/>
    <property type="match status" value="1"/>
</dbReference>
<evidence type="ECO:0000256" key="1">
    <source>
        <dbReference type="ARBA" id="ARBA00004442"/>
    </source>
</evidence>
<name>A0A7U3ZJI7_RUNSL</name>
<dbReference type="Proteomes" id="UP000000493">
    <property type="component" value="Chromosome"/>
</dbReference>
<accession>A0A7U3ZJI7</accession>
<comment type="subcellular location">
    <subcellularLocation>
        <location evidence="1">Cell outer membrane</location>
    </subcellularLocation>
</comment>
<evidence type="ECO:0000313" key="9">
    <source>
        <dbReference type="Proteomes" id="UP000000493"/>
    </source>
</evidence>
<keyword evidence="4" id="KW-0472">Membrane</keyword>
<evidence type="ECO:0000256" key="2">
    <source>
        <dbReference type="ARBA" id="ARBA00006275"/>
    </source>
</evidence>
<dbReference type="PROSITE" id="PS51257">
    <property type="entry name" value="PROKAR_LIPOPROTEIN"/>
    <property type="match status" value="1"/>
</dbReference>